<reference evidence="1 2" key="1">
    <citation type="submission" date="2024-09" db="EMBL/GenBank/DDBJ databases">
        <authorList>
            <person name="Sun Q."/>
            <person name="Mori K."/>
        </authorList>
    </citation>
    <scope>NUCLEOTIDE SEQUENCE [LARGE SCALE GENOMIC DNA]</scope>
    <source>
        <strain evidence="1 2">NCAIM B.02415</strain>
    </source>
</reference>
<gene>
    <name evidence="1" type="ORF">ACFFGT_23890</name>
</gene>
<protein>
    <recommendedName>
        <fullName evidence="3">Addiction module component</fullName>
    </recommendedName>
</protein>
<evidence type="ECO:0008006" key="3">
    <source>
        <dbReference type="Google" id="ProtNLM"/>
    </source>
</evidence>
<keyword evidence="2" id="KW-1185">Reference proteome</keyword>
<evidence type="ECO:0000313" key="1">
    <source>
        <dbReference type="EMBL" id="MFC0517273.1"/>
    </source>
</evidence>
<comment type="caution">
    <text evidence="1">The sequence shown here is derived from an EMBL/GenBank/DDBJ whole genome shotgun (WGS) entry which is preliminary data.</text>
</comment>
<proteinExistence type="predicted"/>
<accession>A0ABV6LCS2</accession>
<sequence length="79" mass="9100">MGAKELTSESLNEQQVMMLRLLKKPLPEADFAQIRRLAVKLLSQQLDEAIEEWESGNNITAETYEQLSKVHFRSSSKKH</sequence>
<organism evidence="1 2">
    <name type="scientific">Mucilaginibacter angelicae</name>
    <dbReference type="NCBI Taxonomy" id="869718"/>
    <lineage>
        <taxon>Bacteria</taxon>
        <taxon>Pseudomonadati</taxon>
        <taxon>Bacteroidota</taxon>
        <taxon>Sphingobacteriia</taxon>
        <taxon>Sphingobacteriales</taxon>
        <taxon>Sphingobacteriaceae</taxon>
        <taxon>Mucilaginibacter</taxon>
    </lineage>
</organism>
<name>A0ABV6LCS2_9SPHI</name>
<dbReference type="RefSeq" id="WP_377025030.1">
    <property type="nucleotide sequence ID" value="NZ_JBHLTS010000073.1"/>
</dbReference>
<dbReference type="Proteomes" id="UP001589828">
    <property type="component" value="Unassembled WGS sequence"/>
</dbReference>
<evidence type="ECO:0000313" key="2">
    <source>
        <dbReference type="Proteomes" id="UP001589828"/>
    </source>
</evidence>
<dbReference type="EMBL" id="JBHLTS010000073">
    <property type="protein sequence ID" value="MFC0517273.1"/>
    <property type="molecule type" value="Genomic_DNA"/>
</dbReference>